<gene>
    <name evidence="1" type="ORF">PPROV_000415800</name>
</gene>
<dbReference type="OrthoDB" id="549925at2759"/>
<sequence>MSSRRGAAASSSSLPSSLSDSSIASLLASYAQTLKTVAASSKSKANLVKLESQINELAENARQRTPPALNTTAELVQVVAWKLTRGKTRPNLLKWAGEHKDATVKNASSEAAKVLRETKDVAKAIKPLCELKGIGPATAAYVLAILDESVPVMSDEALEMTGTREYTEKRLKALVNEIQAIAKRTQSCVADVEKALFVMFHGGGERESEDAPAAKKQRKA</sequence>
<comment type="caution">
    <text evidence="1">The sequence shown here is derived from an EMBL/GenBank/DDBJ whole genome shotgun (WGS) entry which is preliminary data.</text>
</comment>
<proteinExistence type="predicted"/>
<dbReference type="PANTHER" id="PTHR21521">
    <property type="entry name" value="AMUN, ISOFORM A"/>
    <property type="match status" value="1"/>
</dbReference>
<evidence type="ECO:0000313" key="1">
    <source>
        <dbReference type="EMBL" id="GHP05407.1"/>
    </source>
</evidence>
<dbReference type="PANTHER" id="PTHR21521:SF0">
    <property type="entry name" value="AMUN, ISOFORM A"/>
    <property type="match status" value="1"/>
</dbReference>
<organism evidence="1 2">
    <name type="scientific">Pycnococcus provasolii</name>
    <dbReference type="NCBI Taxonomy" id="41880"/>
    <lineage>
        <taxon>Eukaryota</taxon>
        <taxon>Viridiplantae</taxon>
        <taxon>Chlorophyta</taxon>
        <taxon>Pseudoscourfieldiophyceae</taxon>
        <taxon>Pseudoscourfieldiales</taxon>
        <taxon>Pycnococcaceae</taxon>
        <taxon>Pycnococcus</taxon>
    </lineage>
</organism>
<name>A0A830HK73_9CHLO</name>
<dbReference type="AlphaFoldDB" id="A0A830HK73"/>
<dbReference type="EMBL" id="BNJQ01000010">
    <property type="protein sequence ID" value="GHP05407.1"/>
    <property type="molecule type" value="Genomic_DNA"/>
</dbReference>
<dbReference type="Proteomes" id="UP000660262">
    <property type="component" value="Unassembled WGS sequence"/>
</dbReference>
<evidence type="ECO:0008006" key="3">
    <source>
        <dbReference type="Google" id="ProtNLM"/>
    </source>
</evidence>
<accession>A0A830HK73</accession>
<protein>
    <recommendedName>
        <fullName evidence="3">DNA glycosylase</fullName>
    </recommendedName>
</protein>
<reference evidence="1" key="1">
    <citation type="submission" date="2020-10" db="EMBL/GenBank/DDBJ databases">
        <title>Unveiling of a novel bifunctional photoreceptor, Dualchrome1, isolated from a cosmopolitan green alga.</title>
        <authorList>
            <person name="Suzuki S."/>
            <person name="Kawachi M."/>
        </authorList>
    </citation>
    <scope>NUCLEOTIDE SEQUENCE</scope>
    <source>
        <strain evidence="1">NIES 2893</strain>
    </source>
</reference>
<keyword evidence="2" id="KW-1185">Reference proteome</keyword>
<evidence type="ECO:0000313" key="2">
    <source>
        <dbReference type="Proteomes" id="UP000660262"/>
    </source>
</evidence>